<evidence type="ECO:0000259" key="5">
    <source>
        <dbReference type="SMART" id="SM00360"/>
    </source>
</evidence>
<dbReference type="PRINTS" id="PR01217">
    <property type="entry name" value="PRICHEXTENSN"/>
</dbReference>
<feature type="chain" id="PRO_5034676312" evidence="4">
    <location>
        <begin position="17"/>
        <end position="1340"/>
    </location>
</feature>
<evidence type="ECO:0000256" key="3">
    <source>
        <dbReference type="SAM" id="Phobius"/>
    </source>
</evidence>
<feature type="compositionally biased region" description="Polar residues" evidence="2">
    <location>
        <begin position="777"/>
        <end position="789"/>
    </location>
</feature>
<feature type="compositionally biased region" description="Pro residues" evidence="2">
    <location>
        <begin position="512"/>
        <end position="532"/>
    </location>
</feature>
<evidence type="ECO:0000256" key="1">
    <source>
        <dbReference type="SAM" id="Coils"/>
    </source>
</evidence>
<dbReference type="Gene3D" id="3.30.70.330">
    <property type="match status" value="1"/>
</dbReference>
<accession>A0A8C5PLM3</accession>
<feature type="compositionally biased region" description="Low complexity" evidence="2">
    <location>
        <begin position="1069"/>
        <end position="1103"/>
    </location>
</feature>
<feature type="coiled-coil region" evidence="1">
    <location>
        <begin position="866"/>
        <end position="903"/>
    </location>
</feature>
<keyword evidence="3" id="KW-0812">Transmembrane</keyword>
<feature type="compositionally biased region" description="Acidic residues" evidence="2">
    <location>
        <begin position="224"/>
        <end position="234"/>
    </location>
</feature>
<dbReference type="SUPFAM" id="SSF54928">
    <property type="entry name" value="RNA-binding domain, RBD"/>
    <property type="match status" value="1"/>
</dbReference>
<feature type="compositionally biased region" description="Low complexity" evidence="2">
    <location>
        <begin position="534"/>
        <end position="552"/>
    </location>
</feature>
<dbReference type="SMART" id="SM00360">
    <property type="entry name" value="RRM"/>
    <property type="match status" value="1"/>
</dbReference>
<dbReference type="OrthoDB" id="5990677at2759"/>
<feature type="compositionally biased region" description="Low complexity" evidence="2">
    <location>
        <begin position="636"/>
        <end position="655"/>
    </location>
</feature>
<feature type="region of interest" description="Disordered" evidence="2">
    <location>
        <begin position="1067"/>
        <end position="1148"/>
    </location>
</feature>
<feature type="compositionally biased region" description="Low complexity" evidence="2">
    <location>
        <begin position="500"/>
        <end position="511"/>
    </location>
</feature>
<dbReference type="InterPro" id="IPR000504">
    <property type="entry name" value="RRM_dom"/>
</dbReference>
<feature type="compositionally biased region" description="Polar residues" evidence="2">
    <location>
        <begin position="923"/>
        <end position="936"/>
    </location>
</feature>
<feature type="compositionally biased region" description="Polar residues" evidence="2">
    <location>
        <begin position="355"/>
        <end position="368"/>
    </location>
</feature>
<feature type="domain" description="RRM" evidence="5">
    <location>
        <begin position="1187"/>
        <end position="1254"/>
    </location>
</feature>
<feature type="region of interest" description="Disordered" evidence="2">
    <location>
        <begin position="915"/>
        <end position="936"/>
    </location>
</feature>
<keyword evidence="1" id="KW-0175">Coiled coil</keyword>
<dbReference type="InterPro" id="IPR012677">
    <property type="entry name" value="Nucleotide-bd_a/b_plait_sf"/>
</dbReference>
<protein>
    <submittedName>
        <fullName evidence="6">RNA binding motif protein 33</fullName>
    </submittedName>
</protein>
<proteinExistence type="predicted"/>
<keyword evidence="7" id="KW-1185">Reference proteome</keyword>
<sequence>MTTLISLISLARKGLAEDEQPPTTMMIGTASWRIICWKKITCLGKRLLPTCPMKSSMMISFKVMKRSSKTYNSQAVTVSLNATGASMFDLSKSANEEIAEEEPEYDEENEAVFEELAEPEIPAEDFSEPYEENESELATEHIEYGDEETVDEVLDLEINEPIDEFQEEDTVQVYSREEAEDEQQYADEVVEDTTGMQDTATDPEEQVNTSSQELQEMPSVTKDDSDEEDEEEEDGGRIRFKTERKEGTIIRLSDVTRERRNIPETLELSAEAKATLMEFEETERMRKMGRYASRRGGRRGGNNMMQRAMVDHRHEMHERRNVRPQRPSPGQAIRSLFHHPPQQQIQPLLPGPRSRNPSSDGMSSSPQQDKQHHDKQRGNSLISSPPQPKNIHINPHFKGNVAPVPVPLLPIPNQARPPVGPPRFPGMPDFQHVPGPVPGNFNQPPRLQEPWRNPPPQPEREPFFIGEPRFPNHHLFDQRNPPPIPPPPLLNSHPIQNPMQFNQPGQGFNQPGPQPRFPQPGPQPSFNPPGPGPQQGFNQPGPQPSFNQSGFNPPGPQPGFNPPGPQPGFNQPPRPQPNFNPPGPQPGFNQPNFNPPGPQPGFNQAGPQPPFTQPGFNQPGTGPQPGFNQPGPAPQPRFNQPGPGPQQGFNQAGFPRAHPVRLNMPTPSPMGIPPFNQNSPNIRHFPPPRPPFPPGPGQPFMPPTQPNMQGPMQPPLHQPHHLSGPPKPPVPHPQQQQFRPHSQNQQVLSNNRIQGQPRQGPPKQRLNIPGQNVGMGANQQAQHARNSNLRELPIASPHSMNMGRKRPGLTPAAQVKPMGSAVSQARAAKAAIPPLKPPTPTTKVKEVKIEEQFPDEDEETRKYRLKIEEQKRLREEILRRKELRRQQQAGARKRELLERLSQQHQSVIPHQAQVEQEKPAVQPPNNGNPFTPQTVQQARPNMKARPNAVVQKPEGAQKIPAVQQTVTANLQNQVPRKKILKPAVPNRVVMDNLGQKVQQVQPTTASAPPGPKKTVLIASVLGKPQEQRLAGTKRTVMQRTNSTSSDVPHVAPKVRVIKLSAGEGDNALVPSHVVPPMMSPQQRAQVQPQTPFQQRPQPQQRPGPVRKVTLGKGSVQNPFLPQQRQQHLQQQHLQQQHLQQQHLQGGPPVPQMVIMRGRGRGVAGQMGRGRPMPNKQNLVDCTPQLCAVSVEGLSSSTTDLKLKNLLMSVGPIQSFEMLPHQRKAIATFKEPGHASAFQQKFHRHMIDLSHINVSLVAELKTLTKVWGRQERLGVFRRTALGSGVSHTDFLQMVFLSFFFFLFLFLNVYLACKSLWTKTDTAGSNLRQTTRNVMYFLGRDT</sequence>
<keyword evidence="4" id="KW-0732">Signal</keyword>
<evidence type="ECO:0000313" key="7">
    <source>
        <dbReference type="Proteomes" id="UP000694569"/>
    </source>
</evidence>
<keyword evidence="3" id="KW-1133">Transmembrane helix</keyword>
<evidence type="ECO:0000313" key="6">
    <source>
        <dbReference type="Ensembl" id="ENSLLEP00000024448.1"/>
    </source>
</evidence>
<feature type="compositionally biased region" description="Pro residues" evidence="2">
    <location>
        <begin position="480"/>
        <end position="489"/>
    </location>
</feature>
<evidence type="ECO:0000256" key="4">
    <source>
        <dbReference type="SAM" id="SignalP"/>
    </source>
</evidence>
<reference evidence="6" key="1">
    <citation type="submission" date="2025-08" db="UniProtKB">
        <authorList>
            <consortium name="Ensembl"/>
        </authorList>
    </citation>
    <scope>IDENTIFICATION</scope>
</reference>
<feature type="compositionally biased region" description="Pro residues" evidence="2">
    <location>
        <begin position="553"/>
        <end position="585"/>
    </location>
</feature>
<feature type="transmembrane region" description="Helical" evidence="3">
    <location>
        <begin position="1289"/>
        <end position="1309"/>
    </location>
</feature>
<feature type="region of interest" description="Disordered" evidence="2">
    <location>
        <begin position="440"/>
        <end position="824"/>
    </location>
</feature>
<feature type="compositionally biased region" description="Pro residues" evidence="2">
    <location>
        <begin position="685"/>
        <end position="705"/>
    </location>
</feature>
<feature type="region of interest" description="Disordered" evidence="2">
    <location>
        <begin position="314"/>
        <end position="398"/>
    </location>
</feature>
<reference evidence="6" key="2">
    <citation type="submission" date="2025-09" db="UniProtKB">
        <authorList>
            <consortium name="Ensembl"/>
        </authorList>
    </citation>
    <scope>IDENTIFICATION</scope>
</reference>
<gene>
    <name evidence="6" type="primary">RBM33</name>
</gene>
<feature type="compositionally biased region" description="Low complexity" evidence="2">
    <location>
        <begin position="754"/>
        <end position="765"/>
    </location>
</feature>
<feature type="compositionally biased region" description="Low complexity" evidence="2">
    <location>
        <begin position="733"/>
        <end position="746"/>
    </location>
</feature>
<feature type="signal peptide" evidence="4">
    <location>
        <begin position="1"/>
        <end position="16"/>
    </location>
</feature>
<evidence type="ECO:0000256" key="2">
    <source>
        <dbReference type="SAM" id="MobiDB-lite"/>
    </source>
</evidence>
<dbReference type="GO" id="GO:0003723">
    <property type="term" value="F:RNA binding"/>
    <property type="evidence" value="ECO:0007669"/>
    <property type="project" value="InterPro"/>
</dbReference>
<feature type="compositionally biased region" description="Polar residues" evidence="2">
    <location>
        <begin position="195"/>
        <end position="214"/>
    </location>
</feature>
<dbReference type="Ensembl" id="ENSLLET00000025381.1">
    <property type="protein sequence ID" value="ENSLLEP00000024448.1"/>
    <property type="gene ID" value="ENSLLEG00000015551.1"/>
</dbReference>
<feature type="region of interest" description="Disordered" evidence="2">
    <location>
        <begin position="195"/>
        <end position="242"/>
    </location>
</feature>
<dbReference type="InterPro" id="IPR039878">
    <property type="entry name" value="RBM33"/>
</dbReference>
<name>A0A8C5PLM3_9ANUR</name>
<dbReference type="InterPro" id="IPR035979">
    <property type="entry name" value="RBD_domain_sf"/>
</dbReference>
<feature type="compositionally biased region" description="Low complexity" evidence="2">
    <location>
        <begin position="1122"/>
        <end position="1144"/>
    </location>
</feature>
<dbReference type="GeneTree" id="ENSGT00530000063891"/>
<dbReference type="PANTHER" id="PTHR22014:SF2">
    <property type="entry name" value="RNA-BINDING PROTEIN 33"/>
    <property type="match status" value="1"/>
</dbReference>
<dbReference type="Proteomes" id="UP000694569">
    <property type="component" value="Unplaced"/>
</dbReference>
<organism evidence="6 7">
    <name type="scientific">Leptobrachium leishanense</name>
    <name type="common">Leishan spiny toad</name>
    <dbReference type="NCBI Taxonomy" id="445787"/>
    <lineage>
        <taxon>Eukaryota</taxon>
        <taxon>Metazoa</taxon>
        <taxon>Chordata</taxon>
        <taxon>Craniata</taxon>
        <taxon>Vertebrata</taxon>
        <taxon>Euteleostomi</taxon>
        <taxon>Amphibia</taxon>
        <taxon>Batrachia</taxon>
        <taxon>Anura</taxon>
        <taxon>Pelobatoidea</taxon>
        <taxon>Megophryidae</taxon>
        <taxon>Leptobrachium</taxon>
    </lineage>
</organism>
<keyword evidence="3" id="KW-0472">Membrane</keyword>
<dbReference type="PANTHER" id="PTHR22014">
    <property type="entry name" value="RNA-BINDING PROTEIN 33"/>
    <property type="match status" value="1"/>
</dbReference>